<keyword evidence="3" id="KW-1185">Reference proteome</keyword>
<evidence type="ECO:0000313" key="2">
    <source>
        <dbReference type="EMBL" id="MEE2567118.1"/>
    </source>
</evidence>
<comment type="caution">
    <text evidence="2">The sequence shown here is derived from an EMBL/GenBank/DDBJ whole genome shotgun (WGS) entry which is preliminary data.</text>
</comment>
<protein>
    <submittedName>
        <fullName evidence="2">Uncharacterized protein</fullName>
    </submittedName>
</protein>
<feature type="coiled-coil region" evidence="1">
    <location>
        <begin position="121"/>
        <end position="148"/>
    </location>
</feature>
<keyword evidence="1" id="KW-0175">Coiled coil</keyword>
<evidence type="ECO:0000313" key="3">
    <source>
        <dbReference type="Proteomes" id="UP001310692"/>
    </source>
</evidence>
<organism evidence="2 3">
    <name type="scientific">Hyphobacterium marinum</name>
    <dbReference type="NCBI Taxonomy" id="3116574"/>
    <lineage>
        <taxon>Bacteria</taxon>
        <taxon>Pseudomonadati</taxon>
        <taxon>Pseudomonadota</taxon>
        <taxon>Alphaproteobacteria</taxon>
        <taxon>Maricaulales</taxon>
        <taxon>Maricaulaceae</taxon>
        <taxon>Hyphobacterium</taxon>
    </lineage>
</organism>
<accession>A0ABU7M001</accession>
<dbReference type="RefSeq" id="WP_330196677.1">
    <property type="nucleotide sequence ID" value="NZ_JAZDRO010000004.1"/>
</dbReference>
<sequence>MRKLRWNDPPRDPDPLKVRLDDREWAIDDPKRPKSELRLLRERRDRARKRVLRLRKNKSEELSRALQKRQSVAKRLFRIRRKGIGGPELQRLEDADRKARDSLRQIRLLHVSPDHPINLAIASEKAKLSEIEAILEKANERKAGGEDDSPTC</sequence>
<gene>
    <name evidence="2" type="ORF">V0U35_10570</name>
</gene>
<dbReference type="EMBL" id="JAZDRO010000004">
    <property type="protein sequence ID" value="MEE2567118.1"/>
    <property type="molecule type" value="Genomic_DNA"/>
</dbReference>
<name>A0ABU7M001_9PROT</name>
<reference evidence="2 3" key="1">
    <citation type="submission" date="2024-01" db="EMBL/GenBank/DDBJ databases">
        <title>Hyphobacterium bacterium isolated from marine sediment.</title>
        <authorList>
            <person name="Zhao S."/>
        </authorList>
    </citation>
    <scope>NUCLEOTIDE SEQUENCE [LARGE SCALE GENOMIC DNA]</scope>
    <source>
        <strain evidence="2 3">Y60-23</strain>
    </source>
</reference>
<proteinExistence type="predicted"/>
<evidence type="ECO:0000256" key="1">
    <source>
        <dbReference type="SAM" id="Coils"/>
    </source>
</evidence>
<dbReference type="Proteomes" id="UP001310692">
    <property type="component" value="Unassembled WGS sequence"/>
</dbReference>